<dbReference type="InterPro" id="IPR017721">
    <property type="entry name" value="IorA"/>
</dbReference>
<feature type="binding site" evidence="15">
    <location>
        <position position="548"/>
    </location>
    <ligand>
        <name>[4Fe-4S] cluster</name>
        <dbReference type="ChEBI" id="CHEBI:49883"/>
        <label>1</label>
    </ligand>
</feature>
<feature type="binding site" evidence="15">
    <location>
        <position position="582"/>
    </location>
    <ligand>
        <name>[4Fe-4S] cluster</name>
        <dbReference type="ChEBI" id="CHEBI:49883"/>
        <label>1</label>
    </ligand>
</feature>
<dbReference type="EC" id="1.2.7.8" evidence="3 14"/>
<keyword evidence="6 14" id="KW-0004">4Fe-4S</keyword>
<dbReference type="SUPFAM" id="SSF52518">
    <property type="entry name" value="Thiamin diphosphate-binding fold (THDP-binding)"/>
    <property type="match status" value="2"/>
</dbReference>
<evidence type="ECO:0000256" key="13">
    <source>
        <dbReference type="ARBA" id="ARBA00048332"/>
    </source>
</evidence>
<feature type="binding site" evidence="15">
    <location>
        <position position="545"/>
    </location>
    <ligand>
        <name>[4Fe-4S] cluster</name>
        <dbReference type="ChEBI" id="CHEBI:49883"/>
        <label>1</label>
    </ligand>
</feature>
<dbReference type="Proteomes" id="UP000199652">
    <property type="component" value="Unassembled WGS sequence"/>
</dbReference>
<evidence type="ECO:0000256" key="10">
    <source>
        <dbReference type="ARBA" id="ARBA00023004"/>
    </source>
</evidence>
<dbReference type="OrthoDB" id="9804603at2"/>
<dbReference type="PIRSF" id="PIRSF006439">
    <property type="entry name" value="Indolepyruvate_ferr_oxidored"/>
    <property type="match status" value="1"/>
</dbReference>
<evidence type="ECO:0000256" key="4">
    <source>
        <dbReference type="ARBA" id="ARBA00017710"/>
    </source>
</evidence>
<evidence type="ECO:0000256" key="6">
    <source>
        <dbReference type="ARBA" id="ARBA00022485"/>
    </source>
</evidence>
<dbReference type="GO" id="GO:0030976">
    <property type="term" value="F:thiamine pyrophosphate binding"/>
    <property type="evidence" value="ECO:0007669"/>
    <property type="project" value="InterPro"/>
</dbReference>
<dbReference type="InterPro" id="IPR009014">
    <property type="entry name" value="Transketo_C/PFOR_II"/>
</dbReference>
<dbReference type="FunFam" id="3.40.50.970:FF:000039">
    <property type="entry name" value="Indolepyruvate oxidoreductase subunit IorA"/>
    <property type="match status" value="1"/>
</dbReference>
<evidence type="ECO:0000256" key="1">
    <source>
        <dbReference type="ARBA" id="ARBA00002995"/>
    </source>
</evidence>
<dbReference type="Pfam" id="PF02775">
    <property type="entry name" value="TPP_enzyme_C"/>
    <property type="match status" value="1"/>
</dbReference>
<gene>
    <name evidence="17" type="ORF">SAMN04488579_11365</name>
</gene>
<evidence type="ECO:0000259" key="16">
    <source>
        <dbReference type="PROSITE" id="PS51379"/>
    </source>
</evidence>
<dbReference type="SUPFAM" id="SSF52922">
    <property type="entry name" value="TK C-terminal domain-like"/>
    <property type="match status" value="1"/>
</dbReference>
<dbReference type="PROSITE" id="PS51379">
    <property type="entry name" value="4FE4S_FER_2"/>
    <property type="match status" value="2"/>
</dbReference>
<keyword evidence="10 14" id="KW-0408">Iron</keyword>
<organism evidence="17 18">
    <name type="scientific">Eubacterium barkeri</name>
    <name type="common">Clostridium barkeri</name>
    <dbReference type="NCBI Taxonomy" id="1528"/>
    <lineage>
        <taxon>Bacteria</taxon>
        <taxon>Bacillati</taxon>
        <taxon>Bacillota</taxon>
        <taxon>Clostridia</taxon>
        <taxon>Eubacteriales</taxon>
        <taxon>Eubacteriaceae</taxon>
        <taxon>Eubacterium</taxon>
    </lineage>
</organism>
<keyword evidence="5 14" id="KW-0813">Transport</keyword>
<dbReference type="PANTHER" id="PTHR43710:SF5">
    <property type="entry name" value="INDOLEPYRUVATE FERREDOXIN OXIDOREDUCTASE ALPHA SUBUNIT"/>
    <property type="match status" value="1"/>
</dbReference>
<evidence type="ECO:0000256" key="5">
    <source>
        <dbReference type="ARBA" id="ARBA00022448"/>
    </source>
</evidence>
<evidence type="ECO:0000256" key="7">
    <source>
        <dbReference type="ARBA" id="ARBA00022723"/>
    </source>
</evidence>
<feature type="binding site" evidence="15">
    <location>
        <position position="575"/>
    </location>
    <ligand>
        <name>[4Fe-4S] cluster</name>
        <dbReference type="ChEBI" id="CHEBI:49883"/>
        <label>2</label>
    </ligand>
</feature>
<feature type="binding site" evidence="15">
    <location>
        <position position="542"/>
    </location>
    <ligand>
        <name>[4Fe-4S] cluster</name>
        <dbReference type="ChEBI" id="CHEBI:49883"/>
        <label>1</label>
    </ligand>
</feature>
<evidence type="ECO:0000313" key="18">
    <source>
        <dbReference type="Proteomes" id="UP000199652"/>
    </source>
</evidence>
<dbReference type="RefSeq" id="WP_090245555.1">
    <property type="nucleotide sequence ID" value="NZ_FNOU01000013.1"/>
</dbReference>
<reference evidence="18" key="1">
    <citation type="submission" date="2016-10" db="EMBL/GenBank/DDBJ databases">
        <authorList>
            <person name="Varghese N."/>
            <person name="Submissions S."/>
        </authorList>
    </citation>
    <scope>NUCLEOTIDE SEQUENCE [LARGE SCALE GENOMIC DNA]</scope>
    <source>
        <strain evidence="18">VPI 5359</strain>
    </source>
</reference>
<dbReference type="InterPro" id="IPR017896">
    <property type="entry name" value="4Fe4S_Fe-S-bd"/>
</dbReference>
<feature type="domain" description="4Fe-4S ferredoxin-type" evidence="16">
    <location>
        <begin position="533"/>
        <end position="561"/>
    </location>
</feature>
<dbReference type="Gene3D" id="3.30.70.20">
    <property type="match status" value="1"/>
</dbReference>
<comment type="function">
    <text evidence="1 14">Catalyzes the ferredoxin-dependent oxidative decarboxylation of arylpyruvates.</text>
</comment>
<dbReference type="GO" id="GO:0046872">
    <property type="term" value="F:metal ion binding"/>
    <property type="evidence" value="ECO:0007669"/>
    <property type="project" value="UniProtKB-UniRule"/>
</dbReference>
<keyword evidence="11 14" id="KW-0411">Iron-sulfur</keyword>
<dbReference type="GO" id="GO:0043805">
    <property type="term" value="F:indolepyruvate ferredoxin oxidoreductase activity"/>
    <property type="evidence" value="ECO:0007669"/>
    <property type="project" value="UniProtKB-UniRule"/>
</dbReference>
<dbReference type="AlphaFoldDB" id="A0A1H3GDA9"/>
<comment type="cofactor">
    <cofactor evidence="14 15">
        <name>[4Fe-4S] cluster</name>
        <dbReference type="ChEBI" id="CHEBI:49883"/>
    </cofactor>
    <text evidence="14 15">Binds 2 [4Fe-4S] clusters. In this family the first cluster has a non-standard and varying [4Fe-4S] binding motif CX(2)CX(2)CX(4-5)CP.</text>
</comment>
<dbReference type="CDD" id="cd07034">
    <property type="entry name" value="TPP_PYR_PFOR_IOR-alpha_like"/>
    <property type="match status" value="1"/>
</dbReference>
<keyword evidence="17" id="KW-0670">Pyruvate</keyword>
<protein>
    <recommendedName>
        <fullName evidence="4 14">Indolepyruvate oxidoreductase subunit IorA</fullName>
        <shortName evidence="14">IOR</shortName>
        <ecNumber evidence="3 14">1.2.7.8</ecNumber>
    </recommendedName>
    <alternativeName>
        <fullName evidence="12 14">Indolepyruvate ferredoxin oxidoreductase subunit alpha</fullName>
    </alternativeName>
</protein>
<dbReference type="EMBL" id="FNOU01000013">
    <property type="protein sequence ID" value="SDY01035.1"/>
    <property type="molecule type" value="Genomic_DNA"/>
</dbReference>
<keyword evidence="18" id="KW-1185">Reference proteome</keyword>
<evidence type="ECO:0000256" key="9">
    <source>
        <dbReference type="ARBA" id="ARBA00023002"/>
    </source>
</evidence>
<dbReference type="SUPFAM" id="SSF54862">
    <property type="entry name" value="4Fe-4S ferredoxins"/>
    <property type="match status" value="1"/>
</dbReference>
<feature type="domain" description="4Fe-4S ferredoxin-type" evidence="16">
    <location>
        <begin position="563"/>
        <end position="592"/>
    </location>
</feature>
<name>A0A1H3GDA9_EUBBA</name>
<dbReference type="InterPro" id="IPR011766">
    <property type="entry name" value="TPP_enzyme_TPP-bd"/>
</dbReference>
<proteinExistence type="predicted"/>
<dbReference type="PANTHER" id="PTHR43710">
    <property type="entry name" value="2-HYDROXYACYL-COA LYASE"/>
    <property type="match status" value="1"/>
</dbReference>
<dbReference type="InterPro" id="IPR029061">
    <property type="entry name" value="THDP-binding"/>
</dbReference>
<evidence type="ECO:0000256" key="2">
    <source>
        <dbReference type="ARBA" id="ARBA00011238"/>
    </source>
</evidence>
<dbReference type="InterPro" id="IPR002880">
    <property type="entry name" value="Pyrv_Fd/Flavodoxin_OxRdtase_N"/>
</dbReference>
<dbReference type="InterPro" id="IPR017900">
    <property type="entry name" value="4Fe4S_Fe_S_CS"/>
</dbReference>
<keyword evidence="9 14" id="KW-0560">Oxidoreductase</keyword>
<evidence type="ECO:0000256" key="15">
    <source>
        <dbReference type="PIRSR" id="PIRSR006439-50"/>
    </source>
</evidence>
<dbReference type="InterPro" id="IPR045025">
    <property type="entry name" value="HACL1-like"/>
</dbReference>
<evidence type="ECO:0000256" key="12">
    <source>
        <dbReference type="ARBA" id="ARBA00030514"/>
    </source>
</evidence>
<accession>A0A1H3GDA9</accession>
<evidence type="ECO:0000256" key="11">
    <source>
        <dbReference type="ARBA" id="ARBA00023014"/>
    </source>
</evidence>
<dbReference type="NCBIfam" id="TIGR03336">
    <property type="entry name" value="IOR_alpha"/>
    <property type="match status" value="1"/>
</dbReference>
<feature type="binding site" evidence="15">
    <location>
        <position position="572"/>
    </location>
    <ligand>
        <name>[4Fe-4S] cluster</name>
        <dbReference type="ChEBI" id="CHEBI:49883"/>
        <label>2</label>
    </ligand>
</feature>
<keyword evidence="7 14" id="KW-0479">Metal-binding</keyword>
<comment type="subunit">
    <text evidence="2">Heterodimer of the IorA and IorB subunits.</text>
</comment>
<evidence type="ECO:0000256" key="8">
    <source>
        <dbReference type="ARBA" id="ARBA00022982"/>
    </source>
</evidence>
<keyword evidence="8 14" id="KW-0249">Electron transport</keyword>
<feature type="binding site" evidence="15">
    <location>
        <position position="578"/>
    </location>
    <ligand>
        <name>[4Fe-4S] cluster</name>
        <dbReference type="ChEBI" id="CHEBI:49883"/>
        <label>2</label>
    </ligand>
</feature>
<sequence length="592" mass="64489">MKKLLTGNEAVARGAWEAGVKFASAYPGTPSTEILENIGPYKEITAEWAPNEKTAVEAVAGASIAGIRTLAAMKHVGMNVAADPMFTFAYLGVNGGSVLITADEPGMHSSQNEQDNRHYARHAKMPMYEPSNSQEAKDMLKDAYDISEKYDCPVIYRMTTRVCHSKSIVTCEDRQEVADKPYVKDVMKYCPLPAHAKVMQVKLAKNFEGLAEYSDNCQWNTVEYHDSKIGVIGSGVAFRYAKEVFGDTASYLKIGFSYPLPKKMIVDFASKVDTLYIFEENDPIMETEIKAMGIDCIGKDVLPNLGELTPDRIRVALSGQKPEMIEPNGDVVVGRPPAFCAGCPHRGLFYELGRKKNTMIFSDIGCYSLGLGAPYNATDAMVCMGAGISGGHGVAKAMKIKGEDTRVVSVMGDSTFFHSGITSLMDATYNKSDLTVVILDNRITGMTGHQENPGSGFDLKGEPAPIIDIEAVVRAVGVTQVRSIDPNNLEETAEALDWGMNQDGVSVIITRWPCALKKFSQADKDEFTGAFTKTCVVDEETCIGCRACLKSGCPALLFHKEERKCEIDQSMCLGCEVCMQICPVEAISVKGE</sequence>
<dbReference type="GO" id="GO:0051539">
    <property type="term" value="F:4 iron, 4 sulfur cluster binding"/>
    <property type="evidence" value="ECO:0007669"/>
    <property type="project" value="UniProtKB-UniRule"/>
</dbReference>
<evidence type="ECO:0000256" key="14">
    <source>
        <dbReference type="PIRNR" id="PIRNR006439"/>
    </source>
</evidence>
<comment type="catalytic activity">
    <reaction evidence="13 14">
        <text>indole-3-pyruvate + 2 oxidized [2Fe-2S]-[ferredoxin] + CoA = (indol-3-yl)acetyl-CoA + 2 reduced [2Fe-2S]-[ferredoxin] + CO2 + H(+)</text>
        <dbReference type="Rhea" id="RHEA:12645"/>
        <dbReference type="Rhea" id="RHEA-COMP:10000"/>
        <dbReference type="Rhea" id="RHEA-COMP:10001"/>
        <dbReference type="ChEBI" id="CHEBI:15378"/>
        <dbReference type="ChEBI" id="CHEBI:16526"/>
        <dbReference type="ChEBI" id="CHEBI:17640"/>
        <dbReference type="ChEBI" id="CHEBI:33737"/>
        <dbReference type="ChEBI" id="CHEBI:33738"/>
        <dbReference type="ChEBI" id="CHEBI:57271"/>
        <dbReference type="ChEBI" id="CHEBI:57287"/>
        <dbReference type="EC" id="1.2.7.8"/>
    </reaction>
</comment>
<dbReference type="CDD" id="cd02008">
    <property type="entry name" value="TPP_IOR_alpha"/>
    <property type="match status" value="1"/>
</dbReference>
<dbReference type="PROSITE" id="PS00198">
    <property type="entry name" value="4FE4S_FER_1"/>
    <property type="match status" value="1"/>
</dbReference>
<dbReference type="STRING" id="1528.SAMN04488579_11365"/>
<dbReference type="Pfam" id="PF01855">
    <property type="entry name" value="POR_N"/>
    <property type="match status" value="1"/>
</dbReference>
<feature type="binding site" evidence="15">
    <location>
        <position position="553"/>
    </location>
    <ligand>
        <name>[4Fe-4S] cluster</name>
        <dbReference type="ChEBI" id="CHEBI:49883"/>
        <label>2</label>
    </ligand>
</feature>
<dbReference type="Pfam" id="PF13237">
    <property type="entry name" value="Fer4_10"/>
    <property type="match status" value="1"/>
</dbReference>
<dbReference type="Gene3D" id="3.40.50.970">
    <property type="match status" value="2"/>
</dbReference>
<evidence type="ECO:0000256" key="3">
    <source>
        <dbReference type="ARBA" id="ARBA00012812"/>
    </source>
</evidence>
<evidence type="ECO:0000313" key="17">
    <source>
        <dbReference type="EMBL" id="SDY01035.1"/>
    </source>
</evidence>